<name>A0AAD7ZS90_DIPPU</name>
<dbReference type="Gene3D" id="1.10.630.10">
    <property type="entry name" value="Cytochrome P450"/>
    <property type="match status" value="1"/>
</dbReference>
<evidence type="ECO:0000256" key="4">
    <source>
        <dbReference type="ARBA" id="ARBA00010617"/>
    </source>
</evidence>
<keyword evidence="15" id="KW-0732">Signal</keyword>
<dbReference type="PROSITE" id="PS00086">
    <property type="entry name" value="CYTOCHROME_P450"/>
    <property type="match status" value="1"/>
</dbReference>
<keyword evidence="8" id="KW-0492">Microsome</keyword>
<comment type="caution">
    <text evidence="16">The sequence shown here is derived from an EMBL/GenBank/DDBJ whole genome shotgun (WGS) entry which is preliminary data.</text>
</comment>
<evidence type="ECO:0000313" key="17">
    <source>
        <dbReference type="Proteomes" id="UP001233999"/>
    </source>
</evidence>
<dbReference type="AlphaFoldDB" id="A0AAD7ZS90"/>
<dbReference type="PANTHER" id="PTHR24291">
    <property type="entry name" value="CYTOCHROME P450 FAMILY 4"/>
    <property type="match status" value="1"/>
</dbReference>
<dbReference type="InterPro" id="IPR050196">
    <property type="entry name" value="Cytochrome_P450_Monoox"/>
</dbReference>
<dbReference type="SUPFAM" id="SSF48264">
    <property type="entry name" value="Cytochrome P450"/>
    <property type="match status" value="1"/>
</dbReference>
<evidence type="ECO:0000256" key="13">
    <source>
        <dbReference type="PIRSR" id="PIRSR602401-1"/>
    </source>
</evidence>
<gene>
    <name evidence="16" type="ORF">L9F63_002531</name>
</gene>
<evidence type="ECO:0000313" key="16">
    <source>
        <dbReference type="EMBL" id="KAJ9585741.1"/>
    </source>
</evidence>
<dbReference type="GO" id="GO:0004497">
    <property type="term" value="F:monooxygenase activity"/>
    <property type="evidence" value="ECO:0007669"/>
    <property type="project" value="UniProtKB-KW"/>
</dbReference>
<organism evidence="16 17">
    <name type="scientific">Diploptera punctata</name>
    <name type="common">Pacific beetle cockroach</name>
    <dbReference type="NCBI Taxonomy" id="6984"/>
    <lineage>
        <taxon>Eukaryota</taxon>
        <taxon>Metazoa</taxon>
        <taxon>Ecdysozoa</taxon>
        <taxon>Arthropoda</taxon>
        <taxon>Hexapoda</taxon>
        <taxon>Insecta</taxon>
        <taxon>Pterygota</taxon>
        <taxon>Neoptera</taxon>
        <taxon>Polyneoptera</taxon>
        <taxon>Dictyoptera</taxon>
        <taxon>Blattodea</taxon>
        <taxon>Blaberoidea</taxon>
        <taxon>Blaberidae</taxon>
        <taxon>Diplopterinae</taxon>
        <taxon>Diploptera</taxon>
    </lineage>
</organism>
<keyword evidence="6 13" id="KW-0479">Metal-binding</keyword>
<reference evidence="16" key="2">
    <citation type="submission" date="2023-05" db="EMBL/GenBank/DDBJ databases">
        <authorList>
            <person name="Fouks B."/>
        </authorList>
    </citation>
    <scope>NUCLEOTIDE SEQUENCE</scope>
    <source>
        <strain evidence="16">Stay&amp;Tobe</strain>
        <tissue evidence="16">Testes</tissue>
    </source>
</reference>
<accession>A0AAD7ZS90</accession>
<sequence length="475" mass="55279">MIVVILCVILTLLVLKFSRPTTRYWHFYKKIRKVPWAKDFIPLFGHALQIFVPLNKMMETITAVTKRNPPFFIFWVGPFPMLVLIEPKHLEVILGSVKCIDKSIQYSFFHPWLGTGLLTSTGSKWHSHRKMITPTFHFKILENFVEVFVKKSEILVKKLENELGSEKFDIYPYITLCALDIISETAMGIESNTQKEQMQSEYTNALNSLVDSIKFLFSVYTENMIEVFKLPPQGRRFNNYVKILQSFTNKIIQERKELFNTPCSWRIETTVEEIGIKRKLALLDLLLETSENGALLTDEEIREEVDTFTFEGHDTTTAAISWSLHVLTSHPDVQDKVYEELKDIFGDSDRPPTMKDLAEMKYLERVIKEALRLYPSVPMFARELREDVEIEWPLFLSTSSAQMIVFAINSTKEHFPNPEEFNPDNFLPEIIAERNPYAYIPFSAGPRNCIGQKFAILEEKTVLSYILRNYKLENI</sequence>
<evidence type="ECO:0000256" key="5">
    <source>
        <dbReference type="ARBA" id="ARBA00022617"/>
    </source>
</evidence>
<keyword evidence="7" id="KW-0256">Endoplasmic reticulum</keyword>
<dbReference type="GO" id="GO:0005789">
    <property type="term" value="C:endoplasmic reticulum membrane"/>
    <property type="evidence" value="ECO:0007669"/>
    <property type="project" value="UniProtKB-SubCell"/>
</dbReference>
<evidence type="ECO:0008006" key="18">
    <source>
        <dbReference type="Google" id="ProtNLM"/>
    </source>
</evidence>
<feature type="binding site" description="axial binding residue" evidence="13">
    <location>
        <position position="449"/>
    </location>
    <ligand>
        <name>heme</name>
        <dbReference type="ChEBI" id="CHEBI:30413"/>
    </ligand>
    <ligandPart>
        <name>Fe</name>
        <dbReference type="ChEBI" id="CHEBI:18248"/>
    </ligandPart>
</feature>
<evidence type="ECO:0000256" key="11">
    <source>
        <dbReference type="ARBA" id="ARBA00023033"/>
    </source>
</evidence>
<dbReference type="InterPro" id="IPR002401">
    <property type="entry name" value="Cyt_P450_E_grp-I"/>
</dbReference>
<dbReference type="InterPro" id="IPR017972">
    <property type="entry name" value="Cyt_P450_CS"/>
</dbReference>
<dbReference type="GO" id="GO:0005506">
    <property type="term" value="F:iron ion binding"/>
    <property type="evidence" value="ECO:0007669"/>
    <property type="project" value="InterPro"/>
</dbReference>
<dbReference type="EMBL" id="JASPKZ010007251">
    <property type="protein sequence ID" value="KAJ9585741.1"/>
    <property type="molecule type" value="Genomic_DNA"/>
</dbReference>
<evidence type="ECO:0000256" key="1">
    <source>
        <dbReference type="ARBA" id="ARBA00001971"/>
    </source>
</evidence>
<dbReference type="InterPro" id="IPR036396">
    <property type="entry name" value="Cyt_P450_sf"/>
</dbReference>
<keyword evidence="11 14" id="KW-0503">Monooxygenase</keyword>
<keyword evidence="10 13" id="KW-0408">Iron</keyword>
<evidence type="ECO:0000256" key="6">
    <source>
        <dbReference type="ARBA" id="ARBA00022723"/>
    </source>
</evidence>
<dbReference type="PRINTS" id="PR00463">
    <property type="entry name" value="EP450I"/>
</dbReference>
<evidence type="ECO:0000256" key="3">
    <source>
        <dbReference type="ARBA" id="ARBA00004406"/>
    </source>
</evidence>
<dbReference type="PANTHER" id="PTHR24291:SF189">
    <property type="entry name" value="CYTOCHROME P450 4C3-RELATED"/>
    <property type="match status" value="1"/>
</dbReference>
<comment type="subcellular location">
    <subcellularLocation>
        <location evidence="3">Endoplasmic reticulum membrane</location>
        <topology evidence="3">Peripheral membrane protein</topology>
    </subcellularLocation>
    <subcellularLocation>
        <location evidence="2">Microsome membrane</location>
        <topology evidence="2">Peripheral membrane protein</topology>
    </subcellularLocation>
</comment>
<keyword evidence="5 13" id="KW-0349">Heme</keyword>
<dbReference type="PRINTS" id="PR00385">
    <property type="entry name" value="P450"/>
</dbReference>
<comment type="cofactor">
    <cofactor evidence="1 13">
        <name>heme</name>
        <dbReference type="ChEBI" id="CHEBI:30413"/>
    </cofactor>
</comment>
<evidence type="ECO:0000256" key="7">
    <source>
        <dbReference type="ARBA" id="ARBA00022824"/>
    </source>
</evidence>
<evidence type="ECO:0000256" key="8">
    <source>
        <dbReference type="ARBA" id="ARBA00022848"/>
    </source>
</evidence>
<evidence type="ECO:0000256" key="2">
    <source>
        <dbReference type="ARBA" id="ARBA00004174"/>
    </source>
</evidence>
<keyword evidence="17" id="KW-1185">Reference proteome</keyword>
<dbReference type="GO" id="GO:0020037">
    <property type="term" value="F:heme binding"/>
    <property type="evidence" value="ECO:0007669"/>
    <property type="project" value="InterPro"/>
</dbReference>
<keyword evidence="9 14" id="KW-0560">Oxidoreductase</keyword>
<feature type="signal peptide" evidence="15">
    <location>
        <begin position="1"/>
        <end position="18"/>
    </location>
</feature>
<feature type="non-terminal residue" evidence="16">
    <location>
        <position position="475"/>
    </location>
</feature>
<evidence type="ECO:0000256" key="15">
    <source>
        <dbReference type="SAM" id="SignalP"/>
    </source>
</evidence>
<evidence type="ECO:0000256" key="12">
    <source>
        <dbReference type="ARBA" id="ARBA00023136"/>
    </source>
</evidence>
<reference evidence="16" key="1">
    <citation type="journal article" date="2023" name="IScience">
        <title>Live-bearing cockroach genome reveals convergent evolutionary mechanisms linked to viviparity in insects and beyond.</title>
        <authorList>
            <person name="Fouks B."/>
            <person name="Harrison M.C."/>
            <person name="Mikhailova A.A."/>
            <person name="Marchal E."/>
            <person name="English S."/>
            <person name="Carruthers M."/>
            <person name="Jennings E.C."/>
            <person name="Chiamaka E.L."/>
            <person name="Frigard R.A."/>
            <person name="Pippel M."/>
            <person name="Attardo G.M."/>
            <person name="Benoit J.B."/>
            <person name="Bornberg-Bauer E."/>
            <person name="Tobe S.S."/>
        </authorList>
    </citation>
    <scope>NUCLEOTIDE SEQUENCE</scope>
    <source>
        <strain evidence="16">Stay&amp;Tobe</strain>
    </source>
</reference>
<keyword evidence="12" id="KW-0472">Membrane</keyword>
<dbReference type="Proteomes" id="UP001233999">
    <property type="component" value="Unassembled WGS sequence"/>
</dbReference>
<evidence type="ECO:0000256" key="14">
    <source>
        <dbReference type="RuleBase" id="RU000461"/>
    </source>
</evidence>
<protein>
    <recommendedName>
        <fullName evidence="18">Cytochrome P450</fullName>
    </recommendedName>
</protein>
<dbReference type="Pfam" id="PF00067">
    <property type="entry name" value="p450"/>
    <property type="match status" value="1"/>
</dbReference>
<dbReference type="GO" id="GO:0016705">
    <property type="term" value="F:oxidoreductase activity, acting on paired donors, with incorporation or reduction of molecular oxygen"/>
    <property type="evidence" value="ECO:0007669"/>
    <property type="project" value="InterPro"/>
</dbReference>
<dbReference type="InterPro" id="IPR001128">
    <property type="entry name" value="Cyt_P450"/>
</dbReference>
<evidence type="ECO:0000256" key="10">
    <source>
        <dbReference type="ARBA" id="ARBA00023004"/>
    </source>
</evidence>
<evidence type="ECO:0000256" key="9">
    <source>
        <dbReference type="ARBA" id="ARBA00023002"/>
    </source>
</evidence>
<proteinExistence type="inferred from homology"/>
<feature type="chain" id="PRO_5042154265" description="Cytochrome P450" evidence="15">
    <location>
        <begin position="19"/>
        <end position="475"/>
    </location>
</feature>
<comment type="similarity">
    <text evidence="4 14">Belongs to the cytochrome P450 family.</text>
</comment>